<keyword evidence="5 7" id="KW-1133">Transmembrane helix</keyword>
<evidence type="ECO:0000256" key="5">
    <source>
        <dbReference type="ARBA" id="ARBA00022989"/>
    </source>
</evidence>
<dbReference type="Gene3D" id="1.10.3720.10">
    <property type="entry name" value="MetI-like"/>
    <property type="match status" value="1"/>
</dbReference>
<feature type="transmembrane region" description="Helical" evidence="7">
    <location>
        <begin position="216"/>
        <end position="242"/>
    </location>
</feature>
<evidence type="ECO:0000256" key="6">
    <source>
        <dbReference type="ARBA" id="ARBA00023136"/>
    </source>
</evidence>
<dbReference type="PANTHER" id="PTHR43386">
    <property type="entry name" value="OLIGOPEPTIDE TRANSPORT SYSTEM PERMEASE PROTEIN APPC"/>
    <property type="match status" value="1"/>
</dbReference>
<dbReference type="Pfam" id="PF00528">
    <property type="entry name" value="BPD_transp_1"/>
    <property type="match status" value="1"/>
</dbReference>
<name>A0ABT2UR72_9BACL</name>
<dbReference type="InterPro" id="IPR000515">
    <property type="entry name" value="MetI-like"/>
</dbReference>
<dbReference type="PROSITE" id="PS50928">
    <property type="entry name" value="ABC_TM1"/>
    <property type="match status" value="1"/>
</dbReference>
<evidence type="ECO:0000259" key="8">
    <source>
        <dbReference type="PROSITE" id="PS50928"/>
    </source>
</evidence>
<comment type="similarity">
    <text evidence="7">Belongs to the binding-protein-dependent transport system permease family.</text>
</comment>
<feature type="transmembrane region" description="Helical" evidence="7">
    <location>
        <begin position="33"/>
        <end position="55"/>
    </location>
</feature>
<keyword evidence="10" id="KW-1185">Reference proteome</keyword>
<proteinExistence type="inferred from homology"/>
<keyword evidence="3" id="KW-1003">Cell membrane</keyword>
<dbReference type="CDD" id="cd06261">
    <property type="entry name" value="TM_PBP2"/>
    <property type="match status" value="1"/>
</dbReference>
<feature type="transmembrane region" description="Helical" evidence="7">
    <location>
        <begin position="144"/>
        <end position="170"/>
    </location>
</feature>
<dbReference type="SUPFAM" id="SSF161098">
    <property type="entry name" value="MetI-like"/>
    <property type="match status" value="1"/>
</dbReference>
<dbReference type="InterPro" id="IPR050366">
    <property type="entry name" value="BP-dependent_transpt_permease"/>
</dbReference>
<keyword evidence="4 7" id="KW-0812">Transmembrane</keyword>
<evidence type="ECO:0000256" key="1">
    <source>
        <dbReference type="ARBA" id="ARBA00004651"/>
    </source>
</evidence>
<evidence type="ECO:0000313" key="10">
    <source>
        <dbReference type="Proteomes" id="UP001652445"/>
    </source>
</evidence>
<keyword evidence="6 7" id="KW-0472">Membrane</keyword>
<dbReference type="Proteomes" id="UP001652445">
    <property type="component" value="Unassembled WGS sequence"/>
</dbReference>
<organism evidence="9 10">
    <name type="scientific">Paenibacillus baimaensis</name>
    <dbReference type="NCBI Taxonomy" id="2982185"/>
    <lineage>
        <taxon>Bacteria</taxon>
        <taxon>Bacillati</taxon>
        <taxon>Bacillota</taxon>
        <taxon>Bacilli</taxon>
        <taxon>Bacillales</taxon>
        <taxon>Paenibacillaceae</taxon>
        <taxon>Paenibacillus</taxon>
    </lineage>
</organism>
<comment type="subcellular location">
    <subcellularLocation>
        <location evidence="1 7">Cell membrane</location>
        <topology evidence="1 7">Multi-pass membrane protein</topology>
    </subcellularLocation>
</comment>
<evidence type="ECO:0000256" key="4">
    <source>
        <dbReference type="ARBA" id="ARBA00022692"/>
    </source>
</evidence>
<feature type="transmembrane region" description="Helical" evidence="7">
    <location>
        <begin position="262"/>
        <end position="284"/>
    </location>
</feature>
<evidence type="ECO:0000256" key="2">
    <source>
        <dbReference type="ARBA" id="ARBA00022448"/>
    </source>
</evidence>
<protein>
    <submittedName>
        <fullName evidence="9">ABC transporter permease</fullName>
    </submittedName>
</protein>
<reference evidence="9 10" key="1">
    <citation type="submission" date="2022-09" db="EMBL/GenBank/DDBJ databases">
        <authorList>
            <person name="Han X.L."/>
            <person name="Wang Q."/>
            <person name="Lu T."/>
        </authorList>
    </citation>
    <scope>NUCLEOTIDE SEQUENCE [LARGE SCALE GENOMIC DNA]</scope>
    <source>
        <strain evidence="9 10">WQ 127069</strain>
    </source>
</reference>
<dbReference type="PANTHER" id="PTHR43386:SF1">
    <property type="entry name" value="D,D-DIPEPTIDE TRANSPORT SYSTEM PERMEASE PROTEIN DDPC-RELATED"/>
    <property type="match status" value="1"/>
</dbReference>
<keyword evidence="2 7" id="KW-0813">Transport</keyword>
<feature type="transmembrane region" description="Helical" evidence="7">
    <location>
        <begin position="99"/>
        <end position="124"/>
    </location>
</feature>
<evidence type="ECO:0000256" key="3">
    <source>
        <dbReference type="ARBA" id="ARBA00022475"/>
    </source>
</evidence>
<accession>A0ABT2UR72</accession>
<dbReference type="RefSeq" id="WP_262687312.1">
    <property type="nucleotide sequence ID" value="NZ_JAOQIO010000103.1"/>
</dbReference>
<dbReference type="EMBL" id="JAOQIO010000103">
    <property type="protein sequence ID" value="MCU6796496.1"/>
    <property type="molecule type" value="Genomic_DNA"/>
</dbReference>
<evidence type="ECO:0000313" key="9">
    <source>
        <dbReference type="EMBL" id="MCU6796496.1"/>
    </source>
</evidence>
<comment type="caution">
    <text evidence="9">The sequence shown here is derived from an EMBL/GenBank/DDBJ whole genome shotgun (WGS) entry which is preliminary data.</text>
</comment>
<sequence length="298" mass="32428">MLMNSVTTEALAPNRIKQQPPISLYRKVSFSNLLLGFSIFILAVLVIFAIVPQWVAPYSPTDMLTDELLKAPSLSHILGTDQFGRDVWSLIVYGSRQSLMIGVISVLIGGLIGTAIGLVAGYFGGVVDSVFMRINDVMMTIPGILFAIVIAVVLGPSFFNVILAISIASIPNKARVVRSQVITIRNRPFIDAARSIGTSHMEIMFRHILPNCFSPLLVMMTIGVGSSILVGTGLSFLGLGVIKEIPDWGYMLSQGRSYMTVAWWIATFPGLAITILVVVVNMIGDDLRDRMDPKKGRA</sequence>
<dbReference type="InterPro" id="IPR035906">
    <property type="entry name" value="MetI-like_sf"/>
</dbReference>
<evidence type="ECO:0000256" key="7">
    <source>
        <dbReference type="RuleBase" id="RU363032"/>
    </source>
</evidence>
<gene>
    <name evidence="9" type="ORF">OB236_30660</name>
</gene>
<feature type="domain" description="ABC transmembrane type-1" evidence="8">
    <location>
        <begin position="95"/>
        <end position="284"/>
    </location>
</feature>